<dbReference type="InterPro" id="IPR005200">
    <property type="entry name" value="Endo-beta-glucanase"/>
</dbReference>
<accession>A0A060BXP4</accession>
<dbReference type="GO" id="GO:0042973">
    <property type="term" value="F:glucan endo-1,3-beta-D-glucosidase activity"/>
    <property type="evidence" value="ECO:0007669"/>
    <property type="project" value="UniProtKB-EC"/>
</dbReference>
<keyword evidence="8" id="KW-0624">Polysaccharide degradation</keyword>
<dbReference type="AlphaFoldDB" id="A0A060BXP4"/>
<evidence type="ECO:0000256" key="1">
    <source>
        <dbReference type="ARBA" id="ARBA00000382"/>
    </source>
</evidence>
<dbReference type="GO" id="GO:0052861">
    <property type="term" value="F:endo-1,3(4)-beta-glucanase activity"/>
    <property type="evidence" value="ECO:0007669"/>
    <property type="project" value="InterPro"/>
</dbReference>
<evidence type="ECO:0000256" key="5">
    <source>
        <dbReference type="ARBA" id="ARBA00023277"/>
    </source>
</evidence>
<feature type="domain" description="Glycosyl hydrolase family 81 C-terminal" evidence="9">
    <location>
        <begin position="3"/>
        <end position="86"/>
    </location>
</feature>
<evidence type="ECO:0000256" key="4">
    <source>
        <dbReference type="ARBA" id="ARBA00022801"/>
    </source>
</evidence>
<dbReference type="Pfam" id="PF17652">
    <property type="entry name" value="Glyco_hydro81C"/>
    <property type="match status" value="1"/>
</dbReference>
<dbReference type="PROSITE" id="PS52008">
    <property type="entry name" value="GH81"/>
    <property type="match status" value="1"/>
</dbReference>
<dbReference type="GO" id="GO:0071555">
    <property type="term" value="P:cell wall organization"/>
    <property type="evidence" value="ECO:0007669"/>
    <property type="project" value="UniProtKB-KW"/>
</dbReference>
<sequence length="127" mass="13216">MAGVQLWAQARGDDARADRAAWMLSLEAAASDAYWLESDLSAFPAYAHGIVSLNWGGKRDYATWFSPEPAAKLGILVLPAGPTAAAYLGGDAQRIRANVAEAVGSGGQRRLRAGVRGLRAHVPGAGG</sequence>
<reference evidence="10" key="1">
    <citation type="journal article" date="2013" name="Environ. Microbiol.">
        <title>Seasonally variable intestinal metagenomes of the red palm weevil (Rhynchophorus ferrugineus).</title>
        <authorList>
            <person name="Jia S."/>
            <person name="Zhang X."/>
            <person name="Zhang G."/>
            <person name="Yin A."/>
            <person name="Zhang S."/>
            <person name="Li F."/>
            <person name="Wang L."/>
            <person name="Zhao D."/>
            <person name="Yun Q."/>
            <person name="Tala"/>
            <person name="Wang J."/>
            <person name="Sun G."/>
            <person name="Baabdullah M."/>
            <person name="Yu X."/>
            <person name="Hu S."/>
            <person name="Al-Mssallem I.S."/>
            <person name="Yu J."/>
        </authorList>
    </citation>
    <scope>NUCLEOTIDE SEQUENCE</scope>
</reference>
<dbReference type="EMBL" id="KF118007">
    <property type="protein sequence ID" value="AIA85266.1"/>
    <property type="molecule type" value="Genomic_DNA"/>
</dbReference>
<keyword evidence="5" id="KW-0119">Carbohydrate metabolism</keyword>
<evidence type="ECO:0000256" key="3">
    <source>
        <dbReference type="ARBA" id="ARBA00012780"/>
    </source>
</evidence>
<comment type="catalytic activity">
    <reaction evidence="1">
        <text>Hydrolysis of (1-&gt;3)-beta-D-glucosidic linkages in (1-&gt;3)-beta-D-glucans.</text>
        <dbReference type="EC" id="3.2.1.39"/>
    </reaction>
</comment>
<dbReference type="InterPro" id="IPR040720">
    <property type="entry name" value="GH81_C"/>
</dbReference>
<comment type="similarity">
    <text evidence="2">Belongs to the glycosyl hydrolase 81 family.</text>
</comment>
<evidence type="ECO:0000313" key="10">
    <source>
        <dbReference type="EMBL" id="AIA85266.1"/>
    </source>
</evidence>
<evidence type="ECO:0000259" key="9">
    <source>
        <dbReference type="Pfam" id="PF17652"/>
    </source>
</evidence>
<name>A0A060BXP4_9ACTN</name>
<keyword evidence="4" id="KW-0378">Hydrolase</keyword>
<evidence type="ECO:0000256" key="7">
    <source>
        <dbReference type="ARBA" id="ARBA00023316"/>
    </source>
</evidence>
<evidence type="ECO:0000256" key="6">
    <source>
        <dbReference type="ARBA" id="ARBA00023295"/>
    </source>
</evidence>
<organism evidence="10">
    <name type="scientific">uncultured Nakamurella sp</name>
    <dbReference type="NCBI Taxonomy" id="435901"/>
    <lineage>
        <taxon>Bacteria</taxon>
        <taxon>Bacillati</taxon>
        <taxon>Actinomycetota</taxon>
        <taxon>Actinomycetes</taxon>
        <taxon>Nakamurellales</taxon>
        <taxon>Nakamurellaceae</taxon>
        <taxon>Nakamurella</taxon>
        <taxon>environmental samples</taxon>
    </lineage>
</organism>
<evidence type="ECO:0000256" key="8">
    <source>
        <dbReference type="ARBA" id="ARBA00023326"/>
    </source>
</evidence>
<protein>
    <recommendedName>
        <fullName evidence="3">glucan endo-1,3-beta-D-glucosidase</fullName>
        <ecNumber evidence="3">3.2.1.39</ecNumber>
    </recommendedName>
</protein>
<dbReference type="GO" id="GO:0000272">
    <property type="term" value="P:polysaccharide catabolic process"/>
    <property type="evidence" value="ECO:0007669"/>
    <property type="project" value="UniProtKB-KW"/>
</dbReference>
<keyword evidence="7" id="KW-0961">Cell wall biogenesis/degradation</keyword>
<dbReference type="EC" id="3.2.1.39" evidence="3"/>
<keyword evidence="6" id="KW-0326">Glycosidase</keyword>
<proteinExistence type="inferred from homology"/>
<evidence type="ECO:0000256" key="2">
    <source>
        <dbReference type="ARBA" id="ARBA00010730"/>
    </source>
</evidence>